<dbReference type="Proteomes" id="UP001207626">
    <property type="component" value="Unassembled WGS sequence"/>
</dbReference>
<keyword evidence="3" id="KW-1185">Reference proteome</keyword>
<evidence type="ECO:0000313" key="3">
    <source>
        <dbReference type="Proteomes" id="UP001207626"/>
    </source>
</evidence>
<feature type="signal peptide" evidence="1">
    <location>
        <begin position="1"/>
        <end position="21"/>
    </location>
</feature>
<gene>
    <name evidence="2" type="ORF">M5X09_08465</name>
</gene>
<reference evidence="2 3" key="1">
    <citation type="submission" date="2022-05" db="EMBL/GenBank/DDBJ databases">
        <title>Genome Sequencing of Bee-Associated Microbes.</title>
        <authorList>
            <person name="Dunlap C."/>
        </authorList>
    </citation>
    <scope>NUCLEOTIDE SEQUENCE [LARGE SCALE GENOMIC DNA]</scope>
    <source>
        <strain evidence="2 3">NRRL NRS-1438</strain>
    </source>
</reference>
<accession>A0ABT4DQS4</accession>
<evidence type="ECO:0000313" key="2">
    <source>
        <dbReference type="EMBL" id="MCY9519712.1"/>
    </source>
</evidence>
<evidence type="ECO:0000256" key="1">
    <source>
        <dbReference type="SAM" id="SignalP"/>
    </source>
</evidence>
<dbReference type="RefSeq" id="WP_268601140.1">
    <property type="nucleotide sequence ID" value="NZ_JAMDLV010000006.1"/>
</dbReference>
<feature type="chain" id="PRO_5045053333" description="DUF4352 domain-containing protein" evidence="1">
    <location>
        <begin position="22"/>
        <end position="202"/>
    </location>
</feature>
<dbReference type="EMBL" id="JAMDLW010000009">
    <property type="protein sequence ID" value="MCY9519712.1"/>
    <property type="molecule type" value="Genomic_DNA"/>
</dbReference>
<evidence type="ECO:0008006" key="4">
    <source>
        <dbReference type="Google" id="ProtNLM"/>
    </source>
</evidence>
<protein>
    <recommendedName>
        <fullName evidence="4">DUF4352 domain-containing protein</fullName>
    </recommendedName>
</protein>
<organism evidence="2 3">
    <name type="scientific">Paenibacillus apiarius</name>
    <dbReference type="NCBI Taxonomy" id="46240"/>
    <lineage>
        <taxon>Bacteria</taxon>
        <taxon>Bacillati</taxon>
        <taxon>Bacillota</taxon>
        <taxon>Bacilli</taxon>
        <taxon>Bacillales</taxon>
        <taxon>Paenibacillaceae</taxon>
        <taxon>Paenibacillus</taxon>
    </lineage>
</organism>
<proteinExistence type="predicted"/>
<comment type="caution">
    <text evidence="2">The sequence shown here is derived from an EMBL/GenBank/DDBJ whole genome shotgun (WGS) entry which is preliminary data.</text>
</comment>
<keyword evidence="1" id="KW-0732">Signal</keyword>
<sequence>MKKIVVLTLVFVLCFATSAFAAEKKETPMKVTKDGITVEVTSAKLKEIKGDRTKDNYADENGDFIAYGGKIVKASEYRNLALKVKYTNKSKADINLSSLAWGITLPGEKKEYKQLADYKVGKKLTGKVKKNSTVEDELTLIVKMPSKTSGFVLNYRLMDYTDEYKKLLQQAITGKITEKEWNKKYKDKYTPKELAIQLIIKQ</sequence>
<name>A0ABT4DQS4_9BACL</name>